<proteinExistence type="predicted"/>
<keyword evidence="2" id="KW-1185">Reference proteome</keyword>
<reference evidence="1 2" key="1">
    <citation type="submission" date="2017-08" db="EMBL/GenBank/DDBJ databases">
        <title>Substantial Increase in Enzyme Production by Combined Drug-Resistance Mutations in Paenibacillus agaridevorans.</title>
        <authorList>
            <person name="Tanaka Y."/>
            <person name="Funane K."/>
            <person name="Hosaka T."/>
            <person name="Shiwa Y."/>
            <person name="Fujita N."/>
            <person name="Miyazaki T."/>
            <person name="Yoshikawa H."/>
            <person name="Murakami K."/>
            <person name="Kasahara K."/>
            <person name="Inaoka T."/>
            <person name="Hiraga Y."/>
            <person name="Ochi K."/>
        </authorList>
    </citation>
    <scope>NUCLEOTIDE SEQUENCE [LARGE SCALE GENOMIC DNA]</scope>
    <source>
        <strain evidence="1 2">T-3040</strain>
    </source>
</reference>
<organism evidence="1 2">
    <name type="scientific">Paenibacillus agaridevorans</name>
    <dbReference type="NCBI Taxonomy" id="171404"/>
    <lineage>
        <taxon>Bacteria</taxon>
        <taxon>Bacillati</taxon>
        <taxon>Bacillota</taxon>
        <taxon>Bacilli</taxon>
        <taxon>Bacillales</taxon>
        <taxon>Paenibacillaceae</taxon>
        <taxon>Paenibacillus</taxon>
    </lineage>
</organism>
<comment type="caution">
    <text evidence="1">The sequence shown here is derived from an EMBL/GenBank/DDBJ whole genome shotgun (WGS) entry which is preliminary data.</text>
</comment>
<accession>A0A2R5ETG2</accession>
<sequence length="71" mass="8100">MRRFEEDDDYETTEYGCLGNCGECYLSPYALVDGTIVAVDDVDQLYEAIIESLKQQQADREALDKLLDDLD</sequence>
<name>A0A2R5ETG2_9BACL</name>
<dbReference type="Proteomes" id="UP000245202">
    <property type="component" value="Unassembled WGS sequence"/>
</dbReference>
<evidence type="ECO:0000313" key="1">
    <source>
        <dbReference type="EMBL" id="GBG09972.1"/>
    </source>
</evidence>
<keyword evidence="1" id="KW-0436">Ligase</keyword>
<dbReference type="GO" id="GO:0016874">
    <property type="term" value="F:ligase activity"/>
    <property type="evidence" value="ECO:0007669"/>
    <property type="project" value="UniProtKB-KW"/>
</dbReference>
<protein>
    <submittedName>
        <fullName evidence="1">Putative UDP-N-acetylmuramoylalanine--D-glutamate ligase</fullName>
    </submittedName>
</protein>
<dbReference type="EMBL" id="BDQX01000281">
    <property type="protein sequence ID" value="GBG09972.1"/>
    <property type="molecule type" value="Genomic_DNA"/>
</dbReference>
<dbReference type="Pfam" id="PF07293">
    <property type="entry name" value="DUF1450"/>
    <property type="match status" value="1"/>
</dbReference>
<dbReference type="InterPro" id="IPR009910">
    <property type="entry name" value="DUF1450"/>
</dbReference>
<evidence type="ECO:0000313" key="2">
    <source>
        <dbReference type="Proteomes" id="UP000245202"/>
    </source>
</evidence>
<gene>
    <name evidence="1" type="ORF">PAT3040_04655</name>
</gene>
<dbReference type="AlphaFoldDB" id="A0A2R5ETG2"/>